<accession>A0AAV7HFA8</accession>
<dbReference type="Gene3D" id="2.40.70.10">
    <property type="entry name" value="Acid Proteases"/>
    <property type="match status" value="1"/>
</dbReference>
<reference evidence="1 2" key="1">
    <citation type="journal article" date="2021" name="Hortic Res">
        <title>Chromosome-scale assembly of the Dendrobium chrysotoxum genome enhances the understanding of orchid evolution.</title>
        <authorList>
            <person name="Zhang Y."/>
            <person name="Zhang G.Q."/>
            <person name="Zhang D."/>
            <person name="Liu X.D."/>
            <person name="Xu X.Y."/>
            <person name="Sun W.H."/>
            <person name="Yu X."/>
            <person name="Zhu X."/>
            <person name="Wang Z.W."/>
            <person name="Zhao X."/>
            <person name="Zhong W.Y."/>
            <person name="Chen H."/>
            <person name="Yin W.L."/>
            <person name="Huang T."/>
            <person name="Niu S.C."/>
            <person name="Liu Z.J."/>
        </authorList>
    </citation>
    <scope>NUCLEOTIDE SEQUENCE [LARGE SCALE GENOMIC DNA]</scope>
    <source>
        <strain evidence="1">Lindl</strain>
    </source>
</reference>
<protein>
    <submittedName>
        <fullName evidence="1">Uncharacterized protein</fullName>
    </submittedName>
</protein>
<dbReference type="AlphaFoldDB" id="A0AAV7HFA8"/>
<name>A0AAV7HFA8_DENCH</name>
<dbReference type="InterPro" id="IPR021109">
    <property type="entry name" value="Peptidase_aspartic_dom_sf"/>
</dbReference>
<evidence type="ECO:0000313" key="2">
    <source>
        <dbReference type="Proteomes" id="UP000775213"/>
    </source>
</evidence>
<organism evidence="1 2">
    <name type="scientific">Dendrobium chrysotoxum</name>
    <name type="common">Orchid</name>
    <dbReference type="NCBI Taxonomy" id="161865"/>
    <lineage>
        <taxon>Eukaryota</taxon>
        <taxon>Viridiplantae</taxon>
        <taxon>Streptophyta</taxon>
        <taxon>Embryophyta</taxon>
        <taxon>Tracheophyta</taxon>
        <taxon>Spermatophyta</taxon>
        <taxon>Magnoliopsida</taxon>
        <taxon>Liliopsida</taxon>
        <taxon>Asparagales</taxon>
        <taxon>Orchidaceae</taxon>
        <taxon>Epidendroideae</taxon>
        <taxon>Malaxideae</taxon>
        <taxon>Dendrobiinae</taxon>
        <taxon>Dendrobium</taxon>
    </lineage>
</organism>
<sequence>MHPSEQWHTWQECCWTCWTGWRKSLSHLPAHIHYWQHLAQLWCQCNHSGSNGVATPLIVNSLENFYFFSLENISVAKKTVIVGKPNASNQANITIYSGTTLTLIDDNTL</sequence>
<dbReference type="Proteomes" id="UP000775213">
    <property type="component" value="Unassembled WGS sequence"/>
</dbReference>
<comment type="caution">
    <text evidence="1">The sequence shown here is derived from an EMBL/GenBank/DDBJ whole genome shotgun (WGS) entry which is preliminary data.</text>
</comment>
<dbReference type="EMBL" id="JAGFBR010000005">
    <property type="protein sequence ID" value="KAH0466504.1"/>
    <property type="molecule type" value="Genomic_DNA"/>
</dbReference>
<keyword evidence="2" id="KW-1185">Reference proteome</keyword>
<proteinExistence type="predicted"/>
<evidence type="ECO:0000313" key="1">
    <source>
        <dbReference type="EMBL" id="KAH0466504.1"/>
    </source>
</evidence>
<gene>
    <name evidence="1" type="ORF">IEQ34_003742</name>
</gene>